<evidence type="ECO:0000313" key="3">
    <source>
        <dbReference type="Proteomes" id="UP000694308"/>
    </source>
</evidence>
<dbReference type="Pfam" id="PF12654">
    <property type="entry name" value="DUF3786"/>
    <property type="match status" value="1"/>
</dbReference>
<evidence type="ECO:0000313" key="2">
    <source>
        <dbReference type="EMBL" id="MBV7274965.1"/>
    </source>
</evidence>
<comment type="caution">
    <text evidence="2">The sequence shown here is derived from an EMBL/GenBank/DDBJ whole genome shotgun (WGS) entry which is preliminary data.</text>
</comment>
<reference evidence="2" key="1">
    <citation type="submission" date="2020-12" db="EMBL/GenBank/DDBJ databases">
        <title>Clostridium thailandense sp. nov., a novel acetogenic bacterium isolated from peat land soil in Thailand.</title>
        <authorList>
            <person name="Chaikitkaew S."/>
            <person name="Birkeland N.K."/>
        </authorList>
    </citation>
    <scope>NUCLEOTIDE SEQUENCE</scope>
    <source>
        <strain evidence="2">PL3</strain>
    </source>
</reference>
<protein>
    <submittedName>
        <fullName evidence="2">DUF3786 domain-containing protein</fullName>
    </submittedName>
</protein>
<dbReference type="RefSeq" id="WP_218322020.1">
    <property type="nucleotide sequence ID" value="NZ_JAEEGC010000103.1"/>
</dbReference>
<keyword evidence="3" id="KW-1185">Reference proteome</keyword>
<proteinExistence type="predicted"/>
<sequence length="211" mass="24055">MDRVAIEEKRKDKIPYDYNKSIFKNFNPEVMEKNTGTIYDRESGQFVVRLMGENVIVKYPSGEVFKEDGTQIEKYPPKALILRYLMNAKGVAPLGKNITYRDVDGGNMYYNNFYGRCLLRLAKTFGKNIEGFKNSLEKLGAEKVDMGDIAYKFEFLNNIYVTFALWEGDDEFPPSSQILFDGNAPFYFSAEDLAVVGDVSIGTITNLAYSR</sequence>
<gene>
    <name evidence="2" type="ORF">I6U48_18870</name>
</gene>
<dbReference type="Proteomes" id="UP000694308">
    <property type="component" value="Unassembled WGS sequence"/>
</dbReference>
<feature type="domain" description="DUF3786" evidence="1">
    <location>
        <begin position="28"/>
        <end position="201"/>
    </location>
</feature>
<organism evidence="2 3">
    <name type="scientific">Clostridium thailandense</name>
    <dbReference type="NCBI Taxonomy" id="2794346"/>
    <lineage>
        <taxon>Bacteria</taxon>
        <taxon>Bacillati</taxon>
        <taxon>Bacillota</taxon>
        <taxon>Clostridia</taxon>
        <taxon>Eubacteriales</taxon>
        <taxon>Clostridiaceae</taxon>
        <taxon>Clostridium</taxon>
    </lineage>
</organism>
<dbReference type="AlphaFoldDB" id="A0A949TM93"/>
<dbReference type="InterPro" id="IPR024264">
    <property type="entry name" value="DUF3786"/>
</dbReference>
<dbReference type="EMBL" id="JAEEGC010000103">
    <property type="protein sequence ID" value="MBV7274965.1"/>
    <property type="molecule type" value="Genomic_DNA"/>
</dbReference>
<evidence type="ECO:0000259" key="1">
    <source>
        <dbReference type="Pfam" id="PF12654"/>
    </source>
</evidence>
<accession>A0A949TM93</accession>
<name>A0A949TM93_9CLOT</name>